<comment type="caution">
    <text evidence="6">The sequence shown here is derived from an EMBL/GenBank/DDBJ whole genome shotgun (WGS) entry which is preliminary data.</text>
</comment>
<evidence type="ECO:0000259" key="5">
    <source>
        <dbReference type="PROSITE" id="PS51782"/>
    </source>
</evidence>
<organism evidence="6 7">
    <name type="scientific">Colletotrichum noveboracense</name>
    <dbReference type="NCBI Taxonomy" id="2664923"/>
    <lineage>
        <taxon>Eukaryota</taxon>
        <taxon>Fungi</taxon>
        <taxon>Dikarya</taxon>
        <taxon>Ascomycota</taxon>
        <taxon>Pezizomycotina</taxon>
        <taxon>Sordariomycetes</taxon>
        <taxon>Hypocreomycetidae</taxon>
        <taxon>Glomerellales</taxon>
        <taxon>Glomerellaceae</taxon>
        <taxon>Colletotrichum</taxon>
        <taxon>Colletotrichum gloeosporioides species complex</taxon>
    </lineage>
</organism>
<keyword evidence="1" id="KW-0147">Chitin-binding</keyword>
<proteinExistence type="inferred from homology"/>
<evidence type="ECO:0000256" key="3">
    <source>
        <dbReference type="ARBA" id="ARBA00044955"/>
    </source>
</evidence>
<dbReference type="Gene3D" id="3.10.350.10">
    <property type="entry name" value="LysM domain"/>
    <property type="match status" value="2"/>
</dbReference>
<evidence type="ECO:0000256" key="2">
    <source>
        <dbReference type="ARBA" id="ARBA00023026"/>
    </source>
</evidence>
<sequence>FSATIESNVEDIGLRGRPGLAVTRPSPTIPTPSNFLRVRCFEALNTTLSCSHRLGSHIKSESPRVDVLDADGIKAICTAKCKESLIDLRTMIQSDCDLVTDVLDHDLALYPATYIVDRYIYVYEISCYKHRETGISCDYILGEWRNEIDEAPRECDNCVLGPMQIEVSSPIGYSESRAAEFESVVSSCGVTGYSYTSPSPYVLSPGATSSEVLSPTAVAQSWSAPRMSSECAATYHVQEGDTCDSIAEAQSVPSRELLEANDHLDNWCGGIEVGQDLCLPAQCKLHLVTPDDSCDSVTVEYGVSIDSLSEWNPKVYIQCDGFNKTISGFICVGPPVLSGNSFKVPTNSTLRANATSHVTTLSSAKTSDRLQTTSLAPSIRSSASESSSRTLTGMVQNEEETDTVLLSTTTEVRDSDESTIPTMVVADD</sequence>
<feature type="non-terminal residue" evidence="6">
    <location>
        <position position="428"/>
    </location>
</feature>
<evidence type="ECO:0000313" key="6">
    <source>
        <dbReference type="EMBL" id="CAI0645097.1"/>
    </source>
</evidence>
<keyword evidence="7" id="KW-1185">Reference proteome</keyword>
<dbReference type="CDD" id="cd00118">
    <property type="entry name" value="LysM"/>
    <property type="match status" value="2"/>
</dbReference>
<dbReference type="InterPro" id="IPR018392">
    <property type="entry name" value="LysM"/>
</dbReference>
<dbReference type="AlphaFoldDB" id="A0A9W4RQH9"/>
<dbReference type="SUPFAM" id="SSF54106">
    <property type="entry name" value="LysM domain"/>
    <property type="match status" value="1"/>
</dbReference>
<name>A0A9W4RQH9_9PEZI</name>
<dbReference type="Proteomes" id="UP001152533">
    <property type="component" value="Unassembled WGS sequence"/>
</dbReference>
<dbReference type="SMART" id="SM00257">
    <property type="entry name" value="LysM"/>
    <property type="match status" value="1"/>
</dbReference>
<dbReference type="PANTHER" id="PTHR34997">
    <property type="entry name" value="AM15"/>
    <property type="match status" value="1"/>
</dbReference>
<feature type="domain" description="LysM" evidence="5">
    <location>
        <begin position="233"/>
        <end position="279"/>
    </location>
</feature>
<dbReference type="EMBL" id="CAMGZC010000215">
    <property type="protein sequence ID" value="CAI0645097.1"/>
    <property type="molecule type" value="Genomic_DNA"/>
</dbReference>
<keyword evidence="2" id="KW-0843">Virulence</keyword>
<evidence type="ECO:0000256" key="4">
    <source>
        <dbReference type="SAM" id="MobiDB-lite"/>
    </source>
</evidence>
<accession>A0A9W4RQH9</accession>
<gene>
    <name evidence="6" type="ORF">CGXH109_LOCUS42069</name>
</gene>
<feature type="region of interest" description="Disordered" evidence="4">
    <location>
        <begin position="372"/>
        <end position="402"/>
    </location>
</feature>
<dbReference type="InterPro" id="IPR052210">
    <property type="entry name" value="LysM1-like"/>
</dbReference>
<dbReference type="PANTHER" id="PTHR34997:SF1">
    <property type="entry name" value="PEPTIDOGLYCAN-BINDING LYSIN DOMAIN"/>
    <property type="match status" value="1"/>
</dbReference>
<reference evidence="6" key="1">
    <citation type="submission" date="2022-08" db="EMBL/GenBank/DDBJ databases">
        <authorList>
            <person name="Giroux E."/>
            <person name="Giroux E."/>
        </authorList>
    </citation>
    <scope>NUCLEOTIDE SEQUENCE</scope>
    <source>
        <strain evidence="6">H1091258</strain>
    </source>
</reference>
<protein>
    <recommendedName>
        <fullName evidence="5">LysM domain-containing protein</fullName>
    </recommendedName>
</protein>
<dbReference type="GO" id="GO:0008061">
    <property type="term" value="F:chitin binding"/>
    <property type="evidence" value="ECO:0007669"/>
    <property type="project" value="UniProtKB-KW"/>
</dbReference>
<dbReference type="Pfam" id="PF01476">
    <property type="entry name" value="LysM"/>
    <property type="match status" value="1"/>
</dbReference>
<comment type="similarity">
    <text evidence="3">Belongs to the secreted LysM effector family.</text>
</comment>
<feature type="compositionally biased region" description="Low complexity" evidence="4">
    <location>
        <begin position="373"/>
        <end position="391"/>
    </location>
</feature>
<dbReference type="PROSITE" id="PS51782">
    <property type="entry name" value="LYSM"/>
    <property type="match status" value="1"/>
</dbReference>
<evidence type="ECO:0000313" key="7">
    <source>
        <dbReference type="Proteomes" id="UP001152533"/>
    </source>
</evidence>
<dbReference type="InterPro" id="IPR036779">
    <property type="entry name" value="LysM_dom_sf"/>
</dbReference>
<evidence type="ECO:0000256" key="1">
    <source>
        <dbReference type="ARBA" id="ARBA00022669"/>
    </source>
</evidence>